<evidence type="ECO:0000256" key="2">
    <source>
        <dbReference type="ARBA" id="ARBA00007809"/>
    </source>
</evidence>
<evidence type="ECO:0000256" key="9">
    <source>
        <dbReference type="SAM" id="Phobius"/>
    </source>
</evidence>
<dbReference type="PANTHER" id="PTHR10791">
    <property type="entry name" value="RAG1-ACTIVATING PROTEIN 1"/>
    <property type="match status" value="1"/>
</dbReference>
<evidence type="ECO:0000313" key="11">
    <source>
        <dbReference type="Proteomes" id="UP000029121"/>
    </source>
</evidence>
<dbReference type="AlphaFoldDB" id="R0F8U0"/>
<keyword evidence="3" id="KW-0813">Transport</keyword>
<sequence>NIITGCFFLAPLPTVIHIVKNKSVGEKTSIPYLATFGNCMVWFVYGLPAVQPFGTPMLITNGIGVTIMAMYLAAYFRYSGRLSHRLLIVVIVIVEVGFVVALATLTLTTINSRGTQKFIIDVVCCVCNILMYIAPISVLIRVVKSKSVEDMSFLVAFAMVANAFVWSIVSFLLWIQLCFSFAMCMFLGLVQLVVYAVYYPSAQ</sequence>
<accession>R0F8U0</accession>
<comment type="similarity">
    <text evidence="2">Belongs to the SWEET sugar transporter family.</text>
</comment>
<keyword evidence="7 9" id="KW-1133">Transmembrane helix</keyword>
<evidence type="ECO:0000256" key="4">
    <source>
        <dbReference type="ARBA" id="ARBA00022597"/>
    </source>
</evidence>
<keyword evidence="6" id="KW-0677">Repeat</keyword>
<dbReference type="GO" id="GO:0016020">
    <property type="term" value="C:membrane"/>
    <property type="evidence" value="ECO:0007669"/>
    <property type="project" value="InterPro"/>
</dbReference>
<evidence type="ECO:0000256" key="5">
    <source>
        <dbReference type="ARBA" id="ARBA00022692"/>
    </source>
</evidence>
<dbReference type="GO" id="GO:0012505">
    <property type="term" value="C:endomembrane system"/>
    <property type="evidence" value="ECO:0007669"/>
    <property type="project" value="UniProtKB-SubCell"/>
</dbReference>
<organism evidence="10 11">
    <name type="scientific">Capsella rubella</name>
    <dbReference type="NCBI Taxonomy" id="81985"/>
    <lineage>
        <taxon>Eukaryota</taxon>
        <taxon>Viridiplantae</taxon>
        <taxon>Streptophyta</taxon>
        <taxon>Embryophyta</taxon>
        <taxon>Tracheophyta</taxon>
        <taxon>Spermatophyta</taxon>
        <taxon>Magnoliopsida</taxon>
        <taxon>eudicotyledons</taxon>
        <taxon>Gunneridae</taxon>
        <taxon>Pentapetalae</taxon>
        <taxon>rosids</taxon>
        <taxon>malvids</taxon>
        <taxon>Brassicales</taxon>
        <taxon>Brassicaceae</taxon>
        <taxon>Camelineae</taxon>
        <taxon>Capsella</taxon>
    </lineage>
</organism>
<dbReference type="PANTHER" id="PTHR10791:SF130">
    <property type="entry name" value="BIDIRECTIONAL SUGAR TRANSPORTER SWEET6-RELATED"/>
    <property type="match status" value="1"/>
</dbReference>
<keyword evidence="8 9" id="KW-0472">Membrane</keyword>
<feature type="transmembrane region" description="Helical" evidence="9">
    <location>
        <begin position="152"/>
        <end position="173"/>
    </location>
</feature>
<proteinExistence type="inferred from homology"/>
<reference evidence="11" key="1">
    <citation type="journal article" date="2013" name="Nat. Genet.">
        <title>The Capsella rubella genome and the genomic consequences of rapid mating system evolution.</title>
        <authorList>
            <person name="Slotte T."/>
            <person name="Hazzouri K.M."/>
            <person name="Agren J.A."/>
            <person name="Koenig D."/>
            <person name="Maumus F."/>
            <person name="Guo Y.L."/>
            <person name="Steige K."/>
            <person name="Platts A.E."/>
            <person name="Escobar J.S."/>
            <person name="Newman L.K."/>
            <person name="Wang W."/>
            <person name="Mandakova T."/>
            <person name="Vello E."/>
            <person name="Smith L.M."/>
            <person name="Henz S.R."/>
            <person name="Steffen J."/>
            <person name="Takuno S."/>
            <person name="Brandvain Y."/>
            <person name="Coop G."/>
            <person name="Andolfatto P."/>
            <person name="Hu T.T."/>
            <person name="Blanchette M."/>
            <person name="Clark R.M."/>
            <person name="Quesneville H."/>
            <person name="Nordborg M."/>
            <person name="Gaut B.S."/>
            <person name="Lysak M.A."/>
            <person name="Jenkins J."/>
            <person name="Grimwood J."/>
            <person name="Chapman J."/>
            <person name="Prochnik S."/>
            <person name="Shu S."/>
            <person name="Rokhsar D."/>
            <person name="Schmutz J."/>
            <person name="Weigel D."/>
            <person name="Wright S.I."/>
        </authorList>
    </citation>
    <scope>NUCLEOTIDE SEQUENCE [LARGE SCALE GENOMIC DNA]</scope>
    <source>
        <strain evidence="11">cv. Monte Gargano</strain>
    </source>
</reference>
<feature type="transmembrane region" description="Helical" evidence="9">
    <location>
        <begin position="179"/>
        <end position="198"/>
    </location>
</feature>
<feature type="non-terminal residue" evidence="10">
    <location>
        <position position="1"/>
    </location>
</feature>
<comment type="subcellular location">
    <subcellularLocation>
        <location evidence="1">Endomembrane system</location>
        <topology evidence="1">Multi-pass membrane protein</topology>
    </subcellularLocation>
</comment>
<dbReference type="Pfam" id="PF03083">
    <property type="entry name" value="MtN3_slv"/>
    <property type="match status" value="2"/>
</dbReference>
<evidence type="ECO:0000256" key="8">
    <source>
        <dbReference type="ARBA" id="ARBA00023136"/>
    </source>
</evidence>
<dbReference type="eggNOG" id="KOG1623">
    <property type="taxonomic scope" value="Eukaryota"/>
</dbReference>
<name>R0F8U0_9BRAS</name>
<protein>
    <submittedName>
        <fullName evidence="10">Uncharacterized protein</fullName>
    </submittedName>
</protein>
<keyword evidence="4" id="KW-0762">Sugar transport</keyword>
<feature type="non-terminal residue" evidence="10">
    <location>
        <position position="203"/>
    </location>
</feature>
<keyword evidence="11" id="KW-1185">Reference proteome</keyword>
<feature type="transmembrane region" description="Helical" evidence="9">
    <location>
        <begin position="30"/>
        <end position="47"/>
    </location>
</feature>
<feature type="transmembrane region" description="Helical" evidence="9">
    <location>
        <begin position="118"/>
        <end position="140"/>
    </location>
</feature>
<dbReference type="EMBL" id="KB870811">
    <property type="protein sequence ID" value="EOA18367.1"/>
    <property type="molecule type" value="Genomic_DNA"/>
</dbReference>
<evidence type="ECO:0000256" key="3">
    <source>
        <dbReference type="ARBA" id="ARBA00022448"/>
    </source>
</evidence>
<feature type="transmembrane region" description="Helical" evidence="9">
    <location>
        <begin position="86"/>
        <end position="106"/>
    </location>
</feature>
<dbReference type="InterPro" id="IPR004316">
    <property type="entry name" value="SWEET_rpt"/>
</dbReference>
<dbReference type="Proteomes" id="UP000029121">
    <property type="component" value="Unassembled WGS sequence"/>
</dbReference>
<evidence type="ECO:0000256" key="7">
    <source>
        <dbReference type="ARBA" id="ARBA00022989"/>
    </source>
</evidence>
<keyword evidence="5 9" id="KW-0812">Transmembrane</keyword>
<gene>
    <name evidence="10" type="ORF">CARUB_v10006888mg</name>
</gene>
<evidence type="ECO:0000256" key="6">
    <source>
        <dbReference type="ARBA" id="ARBA00022737"/>
    </source>
</evidence>
<dbReference type="InterPro" id="IPR047664">
    <property type="entry name" value="SWEET"/>
</dbReference>
<dbReference type="Gene3D" id="1.20.1280.290">
    <property type="match status" value="2"/>
</dbReference>
<evidence type="ECO:0000313" key="10">
    <source>
        <dbReference type="EMBL" id="EOA18367.1"/>
    </source>
</evidence>
<evidence type="ECO:0000256" key="1">
    <source>
        <dbReference type="ARBA" id="ARBA00004127"/>
    </source>
</evidence>
<dbReference type="GO" id="GO:0051119">
    <property type="term" value="F:sugar transmembrane transporter activity"/>
    <property type="evidence" value="ECO:0007669"/>
    <property type="project" value="InterPro"/>
</dbReference>
<feature type="transmembrane region" description="Helical" evidence="9">
    <location>
        <begin position="53"/>
        <end position="74"/>
    </location>
</feature>